<name>A0A919Q2P9_9MICO</name>
<keyword evidence="3 6" id="KW-1133">Transmembrane helix</keyword>
<reference evidence="8" key="1">
    <citation type="submission" date="2021-01" db="EMBL/GenBank/DDBJ databases">
        <title>Whole genome shotgun sequence of Demequina activiva NBRC 110675.</title>
        <authorList>
            <person name="Komaki H."/>
            <person name="Tamura T."/>
        </authorList>
    </citation>
    <scope>NUCLEOTIDE SEQUENCE</scope>
    <source>
        <strain evidence="8">NBRC 110675</strain>
    </source>
</reference>
<evidence type="ECO:0000256" key="1">
    <source>
        <dbReference type="ARBA" id="ARBA00004141"/>
    </source>
</evidence>
<feature type="compositionally biased region" description="Low complexity" evidence="5">
    <location>
        <begin position="447"/>
        <end position="469"/>
    </location>
</feature>
<comment type="subcellular location">
    <subcellularLocation>
        <location evidence="1">Membrane</location>
        <topology evidence="1">Multi-pass membrane protein</topology>
    </subcellularLocation>
</comment>
<accession>A0A919Q2P9</accession>
<feature type="transmembrane region" description="Helical" evidence="6">
    <location>
        <begin position="268"/>
        <end position="288"/>
    </location>
</feature>
<dbReference type="EMBL" id="BONR01000001">
    <property type="protein sequence ID" value="GIG53781.1"/>
    <property type="molecule type" value="Genomic_DNA"/>
</dbReference>
<keyword evidence="2 6" id="KW-0812">Transmembrane</keyword>
<gene>
    <name evidence="8" type="ORF">Dac01nite_05330</name>
</gene>
<feature type="transmembrane region" description="Helical" evidence="6">
    <location>
        <begin position="243"/>
        <end position="261"/>
    </location>
</feature>
<feature type="transmembrane region" description="Helical" evidence="6">
    <location>
        <begin position="220"/>
        <end position="237"/>
    </location>
</feature>
<dbReference type="Pfam" id="PF04932">
    <property type="entry name" value="Wzy_C"/>
    <property type="match status" value="1"/>
</dbReference>
<feature type="transmembrane region" description="Helical" evidence="6">
    <location>
        <begin position="335"/>
        <end position="362"/>
    </location>
</feature>
<feature type="compositionally biased region" description="Basic residues" evidence="5">
    <location>
        <begin position="482"/>
        <end position="491"/>
    </location>
</feature>
<dbReference type="AlphaFoldDB" id="A0A919Q2P9"/>
<protein>
    <recommendedName>
        <fullName evidence="7">O-antigen ligase-related domain-containing protein</fullName>
    </recommendedName>
</protein>
<dbReference type="InterPro" id="IPR007016">
    <property type="entry name" value="O-antigen_ligase-rel_domated"/>
</dbReference>
<feature type="transmembrane region" description="Helical" evidence="6">
    <location>
        <begin position="12"/>
        <end position="34"/>
    </location>
</feature>
<sequence>MSSSREVIREDAAAPRGFDALTVLVTLGIVASPWTGVKVIGLPASDVAFVLAAVVLFVKVMTGDRAVSLRLWSFAPVIASFVIVAIDVFSNRAALSTSFGATGNIEGDAVFLGQGGAVLFLLRTAIATTLVFMLVDAETRRWGRVAPVRALTAFVVGTLVSVAVAGARDLTGLTILEQSVTTVGDRSAGLAFHPNSLGQSVALAIPALALAASQHRARPVRTLAVAGAYVLLTWGLLLADSRGALIVSGLVGIMVVLAALSRWRQGRWVVPAGIAVGLVSMYAVPALISGTRLAAGGPLGIADEDVGREQLLAQAWDAFSSSPFVGVGLDAGSGVMVAAFLASSGGIVLLAGFTIFVARAFALQWTRESPLPRSYGSIAILALVLMGLPNNSVNERFDYIAVAAVAACALNLGAARDRRTRRSRFSSRRRREPPAFASPAFLAPFAASGAGAERTPRTARATTRTPLRADGTDLPPAEQASGHRRRRRPTR</sequence>
<feature type="transmembrane region" description="Helical" evidence="6">
    <location>
        <begin position="70"/>
        <end position="89"/>
    </location>
</feature>
<keyword evidence="4 6" id="KW-0472">Membrane</keyword>
<feature type="transmembrane region" description="Helical" evidence="6">
    <location>
        <begin position="397"/>
        <end position="415"/>
    </location>
</feature>
<feature type="transmembrane region" description="Helical" evidence="6">
    <location>
        <begin position="374"/>
        <end position="391"/>
    </location>
</feature>
<evidence type="ECO:0000313" key="8">
    <source>
        <dbReference type="EMBL" id="GIG53781.1"/>
    </source>
</evidence>
<feature type="transmembrane region" description="Helical" evidence="6">
    <location>
        <begin position="147"/>
        <end position="167"/>
    </location>
</feature>
<comment type="caution">
    <text evidence="8">The sequence shown here is derived from an EMBL/GenBank/DDBJ whole genome shotgun (WGS) entry which is preliminary data.</text>
</comment>
<evidence type="ECO:0000256" key="4">
    <source>
        <dbReference type="ARBA" id="ARBA00023136"/>
    </source>
</evidence>
<dbReference type="GO" id="GO:0016020">
    <property type="term" value="C:membrane"/>
    <property type="evidence" value="ECO:0007669"/>
    <property type="project" value="UniProtKB-SubCell"/>
</dbReference>
<dbReference type="RefSeq" id="WP_203653205.1">
    <property type="nucleotide sequence ID" value="NZ_BONR01000001.1"/>
</dbReference>
<evidence type="ECO:0000256" key="5">
    <source>
        <dbReference type="SAM" id="MobiDB-lite"/>
    </source>
</evidence>
<evidence type="ECO:0000256" key="2">
    <source>
        <dbReference type="ARBA" id="ARBA00022692"/>
    </source>
</evidence>
<organism evidence="8 9">
    <name type="scientific">Demequina activiva</name>
    <dbReference type="NCBI Taxonomy" id="1582364"/>
    <lineage>
        <taxon>Bacteria</taxon>
        <taxon>Bacillati</taxon>
        <taxon>Actinomycetota</taxon>
        <taxon>Actinomycetes</taxon>
        <taxon>Micrococcales</taxon>
        <taxon>Demequinaceae</taxon>
        <taxon>Demequina</taxon>
    </lineage>
</organism>
<evidence type="ECO:0000313" key="9">
    <source>
        <dbReference type="Proteomes" id="UP000652354"/>
    </source>
</evidence>
<dbReference type="Proteomes" id="UP000652354">
    <property type="component" value="Unassembled WGS sequence"/>
</dbReference>
<proteinExistence type="predicted"/>
<evidence type="ECO:0000259" key="7">
    <source>
        <dbReference type="Pfam" id="PF04932"/>
    </source>
</evidence>
<feature type="transmembrane region" description="Helical" evidence="6">
    <location>
        <begin position="196"/>
        <end position="213"/>
    </location>
</feature>
<feature type="transmembrane region" description="Helical" evidence="6">
    <location>
        <begin position="109"/>
        <end position="135"/>
    </location>
</feature>
<feature type="transmembrane region" description="Helical" evidence="6">
    <location>
        <begin position="40"/>
        <end position="58"/>
    </location>
</feature>
<feature type="domain" description="O-antigen ligase-related" evidence="7">
    <location>
        <begin position="228"/>
        <end position="328"/>
    </location>
</feature>
<evidence type="ECO:0000256" key="6">
    <source>
        <dbReference type="SAM" id="Phobius"/>
    </source>
</evidence>
<evidence type="ECO:0000256" key="3">
    <source>
        <dbReference type="ARBA" id="ARBA00022989"/>
    </source>
</evidence>
<keyword evidence="9" id="KW-1185">Reference proteome</keyword>
<feature type="region of interest" description="Disordered" evidence="5">
    <location>
        <begin position="447"/>
        <end position="491"/>
    </location>
</feature>